<dbReference type="AlphaFoldDB" id="A0A016U3R6"/>
<comment type="caution">
    <text evidence="1">The sequence shown here is derived from an EMBL/GenBank/DDBJ whole genome shotgun (WGS) entry which is preliminary data.</text>
</comment>
<accession>A0A016U3R6</accession>
<reference evidence="2" key="1">
    <citation type="journal article" date="2015" name="Nat. Genet.">
        <title>The genome and transcriptome of the zoonotic hookworm Ancylostoma ceylanicum identify infection-specific gene families.</title>
        <authorList>
            <person name="Schwarz E.M."/>
            <person name="Hu Y."/>
            <person name="Antoshechkin I."/>
            <person name="Miller M.M."/>
            <person name="Sternberg P.W."/>
            <person name="Aroian R.V."/>
        </authorList>
    </citation>
    <scope>NUCLEOTIDE SEQUENCE</scope>
    <source>
        <strain evidence="2">HY135</strain>
    </source>
</reference>
<organism evidence="1 2">
    <name type="scientific">Ancylostoma ceylanicum</name>
    <dbReference type="NCBI Taxonomy" id="53326"/>
    <lineage>
        <taxon>Eukaryota</taxon>
        <taxon>Metazoa</taxon>
        <taxon>Ecdysozoa</taxon>
        <taxon>Nematoda</taxon>
        <taxon>Chromadorea</taxon>
        <taxon>Rhabditida</taxon>
        <taxon>Rhabditina</taxon>
        <taxon>Rhabditomorpha</taxon>
        <taxon>Strongyloidea</taxon>
        <taxon>Ancylostomatidae</taxon>
        <taxon>Ancylostomatinae</taxon>
        <taxon>Ancylostoma</taxon>
    </lineage>
</organism>
<gene>
    <name evidence="1" type="primary">Acey_s0061.g3244</name>
    <name evidence="1" type="ORF">Y032_0061g3244</name>
</gene>
<name>A0A016U3R6_9BILA</name>
<dbReference type="Proteomes" id="UP000024635">
    <property type="component" value="Unassembled WGS sequence"/>
</dbReference>
<evidence type="ECO:0008006" key="3">
    <source>
        <dbReference type="Google" id="ProtNLM"/>
    </source>
</evidence>
<proteinExistence type="predicted"/>
<dbReference type="EMBL" id="JARK01001397">
    <property type="protein sequence ID" value="EYC09263.1"/>
    <property type="molecule type" value="Genomic_DNA"/>
</dbReference>
<protein>
    <recommendedName>
        <fullName evidence="3">Reverse transcriptase domain-containing protein</fullName>
    </recommendedName>
</protein>
<keyword evidence="2" id="KW-1185">Reference proteome</keyword>
<evidence type="ECO:0000313" key="1">
    <source>
        <dbReference type="EMBL" id="EYC09263.1"/>
    </source>
</evidence>
<sequence>MRKLEWEDMRVRVDGRLLHHLRFADIVLITPSISQAERMLDFDDARGKIGLPLFLTKTMVISNGWVPDAPFSLNGTNIFEYSSYVCPGWEVNMMKDLASELEKEASGLGSP</sequence>
<evidence type="ECO:0000313" key="2">
    <source>
        <dbReference type="Proteomes" id="UP000024635"/>
    </source>
</evidence>